<dbReference type="Pfam" id="PF01575">
    <property type="entry name" value="MaoC_dehydratas"/>
    <property type="match status" value="1"/>
</dbReference>
<proteinExistence type="predicted"/>
<accession>A0A1T5DZ90</accession>
<sequence length="132" mass="13926">MKTVTVGQGLPELIVPITASAIVAGAIATNDYEDVHHDKAAAQATGVPDIFMNILTSNGFVQRYVSDWCGPDARIAAVDIRLGAPNFVGDTMRITGEVSRVEGDEVDVRVSGRNAIGEHVAATVTLHWGARA</sequence>
<dbReference type="EMBL" id="FUYM01000006">
    <property type="protein sequence ID" value="SKB77031.1"/>
    <property type="molecule type" value="Genomic_DNA"/>
</dbReference>
<evidence type="ECO:0000259" key="1">
    <source>
        <dbReference type="Pfam" id="PF01575"/>
    </source>
</evidence>
<feature type="domain" description="MaoC-like" evidence="1">
    <location>
        <begin position="15"/>
        <end position="102"/>
    </location>
</feature>
<dbReference type="SUPFAM" id="SSF54637">
    <property type="entry name" value="Thioesterase/thiol ester dehydrase-isomerase"/>
    <property type="match status" value="1"/>
</dbReference>
<dbReference type="AlphaFoldDB" id="A0A1T5DZ90"/>
<dbReference type="Gene3D" id="3.10.129.10">
    <property type="entry name" value="Hotdog Thioesterase"/>
    <property type="match status" value="1"/>
</dbReference>
<name>A0A1T5DZ90_9SPHN</name>
<dbReference type="OrthoDB" id="9774179at2"/>
<reference evidence="3" key="1">
    <citation type="submission" date="2017-02" db="EMBL/GenBank/DDBJ databases">
        <authorList>
            <person name="Varghese N."/>
            <person name="Submissions S."/>
        </authorList>
    </citation>
    <scope>NUCLEOTIDE SEQUENCE [LARGE SCALE GENOMIC DNA]</scope>
    <source>
        <strain evidence="3">UM2</strain>
    </source>
</reference>
<organism evidence="2 3">
    <name type="scientific">Rhizorhabdus histidinilytica</name>
    <dbReference type="NCBI Taxonomy" id="439228"/>
    <lineage>
        <taxon>Bacteria</taxon>
        <taxon>Pseudomonadati</taxon>
        <taxon>Pseudomonadota</taxon>
        <taxon>Alphaproteobacteria</taxon>
        <taxon>Sphingomonadales</taxon>
        <taxon>Sphingomonadaceae</taxon>
        <taxon>Rhizorhabdus</taxon>
    </lineage>
</organism>
<gene>
    <name evidence="2" type="ORF">SAMN06295920_10645</name>
</gene>
<evidence type="ECO:0000313" key="3">
    <source>
        <dbReference type="Proteomes" id="UP000189818"/>
    </source>
</evidence>
<evidence type="ECO:0000313" key="2">
    <source>
        <dbReference type="EMBL" id="SKB77031.1"/>
    </source>
</evidence>
<protein>
    <submittedName>
        <fullName evidence="2">MaoC like domain-containing protein</fullName>
    </submittedName>
</protein>
<dbReference type="Proteomes" id="UP000189818">
    <property type="component" value="Unassembled WGS sequence"/>
</dbReference>
<dbReference type="RefSeq" id="WP_079648815.1">
    <property type="nucleotide sequence ID" value="NZ_FUYM01000006.1"/>
</dbReference>
<keyword evidence="3" id="KW-1185">Reference proteome</keyword>
<dbReference type="InterPro" id="IPR029069">
    <property type="entry name" value="HotDog_dom_sf"/>
</dbReference>
<dbReference type="STRING" id="439228.SAMN06295920_10645"/>
<dbReference type="InterPro" id="IPR002539">
    <property type="entry name" value="MaoC-like_dom"/>
</dbReference>